<protein>
    <submittedName>
        <fullName evidence="2">Uncharacterized protein</fullName>
    </submittedName>
</protein>
<dbReference type="EMBL" id="VOIH02000008">
    <property type="protein sequence ID" value="KAF3440765.1"/>
    <property type="molecule type" value="Genomic_DNA"/>
</dbReference>
<evidence type="ECO:0000313" key="3">
    <source>
        <dbReference type="Proteomes" id="UP000796880"/>
    </source>
</evidence>
<proteinExistence type="predicted"/>
<dbReference type="Proteomes" id="UP000796880">
    <property type="component" value="Unassembled WGS sequence"/>
</dbReference>
<organism evidence="2 3">
    <name type="scientific">Rhamnella rubrinervis</name>
    <dbReference type="NCBI Taxonomy" id="2594499"/>
    <lineage>
        <taxon>Eukaryota</taxon>
        <taxon>Viridiplantae</taxon>
        <taxon>Streptophyta</taxon>
        <taxon>Embryophyta</taxon>
        <taxon>Tracheophyta</taxon>
        <taxon>Spermatophyta</taxon>
        <taxon>Magnoliopsida</taxon>
        <taxon>eudicotyledons</taxon>
        <taxon>Gunneridae</taxon>
        <taxon>Pentapetalae</taxon>
        <taxon>rosids</taxon>
        <taxon>fabids</taxon>
        <taxon>Rosales</taxon>
        <taxon>Rhamnaceae</taxon>
        <taxon>rhamnoid group</taxon>
        <taxon>Rhamneae</taxon>
        <taxon>Rhamnella</taxon>
    </lineage>
</organism>
<name>A0A8K0E0G3_9ROSA</name>
<comment type="caution">
    <text evidence="2">The sequence shown here is derived from an EMBL/GenBank/DDBJ whole genome shotgun (WGS) entry which is preliminary data.</text>
</comment>
<feature type="region of interest" description="Disordered" evidence="1">
    <location>
        <begin position="111"/>
        <end position="136"/>
    </location>
</feature>
<sequence length="198" mass="21750">MTMCKSMPMYCPNIAYPGSLVKLMVACLVAFLLYFLSPYVSSNILIFPAITSTDANKAFYGGVTSRRKLASVPSRLANLEAYIQSLELDKLMFRVEALESLTNRVRALEKKEPSLVSTENRPQTSSIDPGEEHASATDNAVAELTRVVNELLEDVAVIVDTLKREIANLSTKVNVTMVAIGNPSPPSTGMDYERIKMP</sequence>
<accession>A0A8K0E0G3</accession>
<gene>
    <name evidence="2" type="ORF">FNV43_RR19051</name>
</gene>
<evidence type="ECO:0000313" key="2">
    <source>
        <dbReference type="EMBL" id="KAF3440765.1"/>
    </source>
</evidence>
<dbReference type="AlphaFoldDB" id="A0A8K0E0G3"/>
<feature type="compositionally biased region" description="Polar residues" evidence="1">
    <location>
        <begin position="115"/>
        <end position="127"/>
    </location>
</feature>
<keyword evidence="3" id="KW-1185">Reference proteome</keyword>
<reference evidence="2" key="1">
    <citation type="submission" date="2020-03" db="EMBL/GenBank/DDBJ databases">
        <title>A high-quality chromosome-level genome assembly of a woody plant with both climbing and erect habits, Rhamnella rubrinervis.</title>
        <authorList>
            <person name="Lu Z."/>
            <person name="Yang Y."/>
            <person name="Zhu X."/>
            <person name="Sun Y."/>
        </authorList>
    </citation>
    <scope>NUCLEOTIDE SEQUENCE</scope>
    <source>
        <strain evidence="2">BYM</strain>
        <tissue evidence="2">Leaf</tissue>
    </source>
</reference>
<evidence type="ECO:0000256" key="1">
    <source>
        <dbReference type="SAM" id="MobiDB-lite"/>
    </source>
</evidence>